<dbReference type="RefSeq" id="XP_002957440.1">
    <property type="nucleotide sequence ID" value="XM_002957394.1"/>
</dbReference>
<name>D8UFP5_VOLCA</name>
<sequence length="356" mass="38893">MAAATAAATSEDRVAHAHWYMSLDIPELQAQQGWVHTLHTPHGVLHTAHFAQLPLVCGGRQHAHEHLRYFTANSGFDTSQHFEPPISKLSHLTIMFRDHMAHPLHEMGDHTLRLEIITARDVVPAPLLPQQVTGMNRQKFKTGFRGHCAGQQCFTAPGGPVQQHAAGGLHTNSLLPTPLPPVLMHTLSAPQKDFLGIDFTPPSMFTIREHAASNRLVFKCDRLLVGTAYKVHLLTLMLSSYNLGLTAPIMDIATNILLKSCKSGGRSADAITPALHEQHGAAWGSARPQDLKQATRVALYTWQYVFAAGGQDSVRCPMAGVTVSEVAAVVAVLAWDTTTPISIFNAPLITINMWNY</sequence>
<evidence type="ECO:0000313" key="1">
    <source>
        <dbReference type="EMBL" id="EFJ41495.1"/>
    </source>
</evidence>
<proteinExistence type="predicted"/>
<dbReference type="Proteomes" id="UP000001058">
    <property type="component" value="Unassembled WGS sequence"/>
</dbReference>
<dbReference type="GeneID" id="9626933"/>
<keyword evidence="2" id="KW-1185">Reference proteome</keyword>
<organism evidence="2">
    <name type="scientific">Volvox carteri f. nagariensis</name>
    <dbReference type="NCBI Taxonomy" id="3068"/>
    <lineage>
        <taxon>Eukaryota</taxon>
        <taxon>Viridiplantae</taxon>
        <taxon>Chlorophyta</taxon>
        <taxon>core chlorophytes</taxon>
        <taxon>Chlorophyceae</taxon>
        <taxon>CS clade</taxon>
        <taxon>Chlamydomonadales</taxon>
        <taxon>Volvocaceae</taxon>
        <taxon>Volvox</taxon>
    </lineage>
</organism>
<gene>
    <name evidence="1" type="ORF">VOLCADRAFT_98567</name>
</gene>
<dbReference type="AlphaFoldDB" id="D8UFP5"/>
<accession>D8UFP5</accession>
<reference evidence="1 2" key="1">
    <citation type="journal article" date="2010" name="Science">
        <title>Genomic analysis of organismal complexity in the multicellular green alga Volvox carteri.</title>
        <authorList>
            <person name="Prochnik S.E."/>
            <person name="Umen J."/>
            <person name="Nedelcu A.M."/>
            <person name="Hallmann A."/>
            <person name="Miller S.M."/>
            <person name="Nishii I."/>
            <person name="Ferris P."/>
            <person name="Kuo A."/>
            <person name="Mitros T."/>
            <person name="Fritz-Laylin L.K."/>
            <person name="Hellsten U."/>
            <person name="Chapman J."/>
            <person name="Simakov O."/>
            <person name="Rensing S.A."/>
            <person name="Terry A."/>
            <person name="Pangilinan J."/>
            <person name="Kapitonov V."/>
            <person name="Jurka J."/>
            <person name="Salamov A."/>
            <person name="Shapiro H."/>
            <person name="Schmutz J."/>
            <person name="Grimwood J."/>
            <person name="Lindquist E."/>
            <person name="Lucas S."/>
            <person name="Grigoriev I.V."/>
            <person name="Schmitt R."/>
            <person name="Kirk D."/>
            <person name="Rokhsar D.S."/>
        </authorList>
    </citation>
    <scope>NUCLEOTIDE SEQUENCE [LARGE SCALE GENOMIC DNA]</scope>
    <source>
        <strain evidence="2">f. Nagariensis / Eve</strain>
    </source>
</reference>
<dbReference type="EMBL" id="GL378394">
    <property type="protein sequence ID" value="EFJ41495.1"/>
    <property type="molecule type" value="Genomic_DNA"/>
</dbReference>
<dbReference type="KEGG" id="vcn:VOLCADRAFT_98567"/>
<evidence type="ECO:0000313" key="2">
    <source>
        <dbReference type="Proteomes" id="UP000001058"/>
    </source>
</evidence>
<protein>
    <submittedName>
        <fullName evidence="1">Uncharacterized protein</fullName>
    </submittedName>
</protein>
<dbReference type="InParanoid" id="D8UFP5"/>